<name>A0A9W8NTF0_9AGAR</name>
<evidence type="ECO:0000313" key="2">
    <source>
        <dbReference type="EMBL" id="KAJ3740379.1"/>
    </source>
</evidence>
<dbReference type="EMBL" id="JANVFU010000014">
    <property type="protein sequence ID" value="KAJ3740379.1"/>
    <property type="molecule type" value="Genomic_DNA"/>
</dbReference>
<keyword evidence="3" id="KW-1185">Reference proteome</keyword>
<evidence type="ECO:0000313" key="3">
    <source>
        <dbReference type="Proteomes" id="UP001142393"/>
    </source>
</evidence>
<feature type="non-terminal residue" evidence="2">
    <location>
        <position position="751"/>
    </location>
</feature>
<dbReference type="AlphaFoldDB" id="A0A9W8NTF0"/>
<sequence length="751" mass="84462">FFGCVAEGCDWLQAGNAAKNRVLRHAAHECKHLSTELRKWAITQSAGGSLGSKLEPHTPSPSPACSSTLTAGPQSIDKPATKLSIQHDFTELGKKEWQDKLDFCIVKLICVNGLAPNILDSDEWKEFIQVATKSKLKATPSDKFEYDYIPNEAARVQHLTVEALHQHHNLTFTFDGSDTLGRDSVYTGHVTTPDRTTYFLSFKEGTNESHTAEWVKSFVLDSMDIVGREHFAGTCADSTGNTRKGRTLVKDAVPTVMALPDPCHHIHNTVKDITNLPEFQNMISVLRAVIKHFSHSNFGNKLLKNAQADDEVTKGLVKIGKTRFATHYSAAVALDRCFTNIQNLIVTKAIKPKNKEMVDTITGQRDSMVFKLNLLQYTRIVDPLARSLWSLKAQESTMGDVYLFYMAIGAELKDLFEMGEKRTGIDVTLAQKITKIFNKRYREFIDATPDDPYFTTLYLDPRFVGSDIFKKSGTIPTPVIVLPAAQPNSITDEAQQAPNPKAYRRAKKALLQLLRNEVQMFGDHKESSSIASLVKMTGASGVTIKNEFSVQLLAYSRREFPFTDPIGAQTVLQWWRSLVTHPKARVLAFLAVKLYSVLPNSMPDERWGSTKTRTNTPLRNHQKVSTLANMIQVGDWYGKHMVSLYLSSRAASDSFDVHRKQKMIDPSLMLASETYLGSEVMAQIPRACCLILQMLVWTFLMPWAQMLKRMWMMKKLVTRQVQQVGFQTLSCLFQKQTSRTLTMTSTLMHSC</sequence>
<reference evidence="2 3" key="1">
    <citation type="journal article" date="2023" name="Proc. Natl. Acad. Sci. U.S.A.">
        <title>A global phylogenomic analysis of the shiitake genus Lentinula.</title>
        <authorList>
            <person name="Sierra-Patev S."/>
            <person name="Min B."/>
            <person name="Naranjo-Ortiz M."/>
            <person name="Looney B."/>
            <person name="Konkel Z."/>
            <person name="Slot J.C."/>
            <person name="Sakamoto Y."/>
            <person name="Steenwyk J.L."/>
            <person name="Rokas A."/>
            <person name="Carro J."/>
            <person name="Camarero S."/>
            <person name="Ferreira P."/>
            <person name="Molpeceres G."/>
            <person name="Ruiz-Duenas F.J."/>
            <person name="Serrano A."/>
            <person name="Henrissat B."/>
            <person name="Drula E."/>
            <person name="Hughes K.W."/>
            <person name="Mata J.L."/>
            <person name="Ishikawa N.K."/>
            <person name="Vargas-Isla R."/>
            <person name="Ushijima S."/>
            <person name="Smith C.A."/>
            <person name="Donoghue J."/>
            <person name="Ahrendt S."/>
            <person name="Andreopoulos W."/>
            <person name="He G."/>
            <person name="LaButti K."/>
            <person name="Lipzen A."/>
            <person name="Ng V."/>
            <person name="Riley R."/>
            <person name="Sandor L."/>
            <person name="Barry K."/>
            <person name="Martinez A.T."/>
            <person name="Xiao Y."/>
            <person name="Gibbons J.G."/>
            <person name="Terashima K."/>
            <person name="Grigoriev I.V."/>
            <person name="Hibbett D."/>
        </authorList>
    </citation>
    <scope>NUCLEOTIDE SEQUENCE [LARGE SCALE GENOMIC DNA]</scope>
    <source>
        <strain evidence="2 3">TFB7810</strain>
    </source>
</reference>
<dbReference type="InterPro" id="IPR012337">
    <property type="entry name" value="RNaseH-like_sf"/>
</dbReference>
<comment type="caution">
    <text evidence="2">The sequence shown here is derived from an EMBL/GenBank/DDBJ whole genome shotgun (WGS) entry which is preliminary data.</text>
</comment>
<dbReference type="SUPFAM" id="SSF53098">
    <property type="entry name" value="Ribonuclease H-like"/>
    <property type="match status" value="1"/>
</dbReference>
<evidence type="ECO:0000256" key="1">
    <source>
        <dbReference type="SAM" id="MobiDB-lite"/>
    </source>
</evidence>
<proteinExistence type="predicted"/>
<organism evidence="2 3">
    <name type="scientific">Lentinula detonsa</name>
    <dbReference type="NCBI Taxonomy" id="2804962"/>
    <lineage>
        <taxon>Eukaryota</taxon>
        <taxon>Fungi</taxon>
        <taxon>Dikarya</taxon>
        <taxon>Basidiomycota</taxon>
        <taxon>Agaricomycotina</taxon>
        <taxon>Agaricomycetes</taxon>
        <taxon>Agaricomycetidae</taxon>
        <taxon>Agaricales</taxon>
        <taxon>Marasmiineae</taxon>
        <taxon>Omphalotaceae</taxon>
        <taxon>Lentinula</taxon>
    </lineage>
</organism>
<protein>
    <submittedName>
        <fullName evidence="2">Ribonuclease H-like domain-containing protein</fullName>
    </submittedName>
</protein>
<feature type="region of interest" description="Disordered" evidence="1">
    <location>
        <begin position="49"/>
        <end position="71"/>
    </location>
</feature>
<accession>A0A9W8NTF0</accession>
<gene>
    <name evidence="2" type="ORF">DFH05DRAFT_1405200</name>
</gene>
<dbReference type="Proteomes" id="UP001142393">
    <property type="component" value="Unassembled WGS sequence"/>
</dbReference>